<proteinExistence type="predicted"/>
<dbReference type="Pfam" id="PF13568">
    <property type="entry name" value="OMP_b-brl_2"/>
    <property type="match status" value="1"/>
</dbReference>
<sequence length="191" mass="20695">MEKFKALCIALMAYCGLQAQMTIKPAVGVNFTDFSKDPESGEIKSRVGYQVGGSVAFGKKFYLEPGIFWTSKSTKVVSDLDDEIKGEINGIRIPVAIGIRLLGSDSAGTGGLRIFGGGSAFFLTGTGGDFDKDEFEKAFWGVFAGVGIDFWKLFLDASYEWSLTNVQKDVQDVDVGKSRSIFINAGIRITL</sequence>
<feature type="domain" description="Outer membrane protein beta-barrel" evidence="1">
    <location>
        <begin position="21"/>
        <end position="166"/>
    </location>
</feature>
<reference evidence="2 3" key="1">
    <citation type="submission" date="2014-11" db="EMBL/GenBank/DDBJ databases">
        <title>Genome sequence of Flavihumibacter solisilvae 3-3.</title>
        <authorList>
            <person name="Zhou G."/>
            <person name="Li M."/>
            <person name="Wang G."/>
        </authorList>
    </citation>
    <scope>NUCLEOTIDE SEQUENCE [LARGE SCALE GENOMIC DNA]</scope>
    <source>
        <strain evidence="2 3">3-3</strain>
    </source>
</reference>
<dbReference type="InterPro" id="IPR011250">
    <property type="entry name" value="OMP/PagP_B-barrel"/>
</dbReference>
<dbReference type="RefSeq" id="WP_039143362.1">
    <property type="nucleotide sequence ID" value="NZ_JSVC01000027.1"/>
</dbReference>
<protein>
    <recommendedName>
        <fullName evidence="1">Outer membrane protein beta-barrel domain-containing protein</fullName>
    </recommendedName>
</protein>
<dbReference type="AlphaFoldDB" id="A0A0C1LB78"/>
<dbReference type="EMBL" id="JSVC01000027">
    <property type="protein sequence ID" value="KIC92783.1"/>
    <property type="molecule type" value="Genomic_DNA"/>
</dbReference>
<accession>A0A0C1LB78</accession>
<evidence type="ECO:0000259" key="1">
    <source>
        <dbReference type="Pfam" id="PF13568"/>
    </source>
</evidence>
<dbReference type="SUPFAM" id="SSF56925">
    <property type="entry name" value="OMPA-like"/>
    <property type="match status" value="1"/>
</dbReference>
<dbReference type="Proteomes" id="UP000031408">
    <property type="component" value="Unassembled WGS sequence"/>
</dbReference>
<evidence type="ECO:0000313" key="3">
    <source>
        <dbReference type="Proteomes" id="UP000031408"/>
    </source>
</evidence>
<name>A0A0C1LB78_9BACT</name>
<organism evidence="2 3">
    <name type="scientific">Flavihumibacter solisilvae</name>
    <dbReference type="NCBI Taxonomy" id="1349421"/>
    <lineage>
        <taxon>Bacteria</taxon>
        <taxon>Pseudomonadati</taxon>
        <taxon>Bacteroidota</taxon>
        <taxon>Chitinophagia</taxon>
        <taxon>Chitinophagales</taxon>
        <taxon>Chitinophagaceae</taxon>
        <taxon>Flavihumibacter</taxon>
    </lineage>
</organism>
<dbReference type="STRING" id="1349421.OI18_20340"/>
<dbReference type="OrthoDB" id="672705at2"/>
<keyword evidence="3" id="KW-1185">Reference proteome</keyword>
<comment type="caution">
    <text evidence="2">The sequence shown here is derived from an EMBL/GenBank/DDBJ whole genome shotgun (WGS) entry which is preliminary data.</text>
</comment>
<gene>
    <name evidence="2" type="ORF">OI18_20340</name>
</gene>
<dbReference type="InterPro" id="IPR025665">
    <property type="entry name" value="Beta-barrel_OMP_2"/>
</dbReference>
<evidence type="ECO:0000313" key="2">
    <source>
        <dbReference type="EMBL" id="KIC92783.1"/>
    </source>
</evidence>